<evidence type="ECO:0000313" key="3">
    <source>
        <dbReference type="EMBL" id="KAF7683797.1"/>
    </source>
</evidence>
<protein>
    <submittedName>
        <fullName evidence="3">Uncharacterized protein</fullName>
    </submittedName>
</protein>
<evidence type="ECO:0000256" key="2">
    <source>
        <dbReference type="SAM" id="SignalP"/>
    </source>
</evidence>
<keyword evidence="1" id="KW-1133">Transmembrane helix</keyword>
<keyword evidence="1" id="KW-0472">Membrane</keyword>
<proteinExistence type="predicted"/>
<keyword evidence="1" id="KW-0812">Transmembrane</keyword>
<dbReference type="Proteomes" id="UP001516464">
    <property type="component" value="Unassembled WGS sequence"/>
</dbReference>
<name>A0ABQ7I012_9MICR</name>
<evidence type="ECO:0000256" key="1">
    <source>
        <dbReference type="SAM" id="Phobius"/>
    </source>
</evidence>
<accession>A0ABQ7I012</accession>
<evidence type="ECO:0000313" key="4">
    <source>
        <dbReference type="Proteomes" id="UP001516464"/>
    </source>
</evidence>
<feature type="transmembrane region" description="Helical" evidence="1">
    <location>
        <begin position="134"/>
        <end position="156"/>
    </location>
</feature>
<gene>
    <name evidence="3" type="ORF">TCON_0995</name>
</gene>
<sequence>MILFFGFCFSLTQQIEYSTPYDGVIKYTANSHLTDILMISYPKIMFPYLRKLKCTKGRVKLYKIKETDKNLFIFVIIKGDTEFFIYYTKELYKTWEYPIKIESGFIIDPIIQIKNSCKIHKSDSLIDNIYVPDFTVPFIAFSTFGSIFTLLFNFFVKNRINKDIIRNKKNK</sequence>
<feature type="signal peptide" evidence="2">
    <location>
        <begin position="1"/>
        <end position="17"/>
    </location>
</feature>
<keyword evidence="4" id="KW-1185">Reference proteome</keyword>
<organism evidence="3 4">
    <name type="scientific">Astathelohania contejeani</name>
    <dbReference type="NCBI Taxonomy" id="164912"/>
    <lineage>
        <taxon>Eukaryota</taxon>
        <taxon>Fungi</taxon>
        <taxon>Fungi incertae sedis</taxon>
        <taxon>Microsporidia</taxon>
        <taxon>Astathelohaniidae</taxon>
        <taxon>Astathelohania</taxon>
    </lineage>
</organism>
<dbReference type="EMBL" id="SBIQ01000051">
    <property type="protein sequence ID" value="KAF7683797.1"/>
    <property type="molecule type" value="Genomic_DNA"/>
</dbReference>
<feature type="chain" id="PRO_5047205261" evidence="2">
    <location>
        <begin position="18"/>
        <end position="171"/>
    </location>
</feature>
<comment type="caution">
    <text evidence="3">The sequence shown here is derived from an EMBL/GenBank/DDBJ whole genome shotgun (WGS) entry which is preliminary data.</text>
</comment>
<reference evidence="3 4" key="1">
    <citation type="submission" date="2019-01" db="EMBL/GenBank/DDBJ databases">
        <title>Genomes sequencing and comparative genomics of infectious freshwater microsporidia, Cucumispora dikerogammari and Thelohania contejeani.</title>
        <authorList>
            <person name="Cormier A."/>
            <person name="Giraud I."/>
            <person name="Wattier R."/>
            <person name="Teixeira M."/>
            <person name="Grandjean F."/>
            <person name="Rigaud T."/>
            <person name="Cordaux R."/>
        </authorList>
    </citation>
    <scope>NUCLEOTIDE SEQUENCE [LARGE SCALE GENOMIC DNA]</scope>
    <source>
        <strain evidence="3">T1</strain>
        <tissue evidence="3">Spores</tissue>
    </source>
</reference>
<keyword evidence="2" id="KW-0732">Signal</keyword>